<proteinExistence type="predicted"/>
<organism evidence="1">
    <name type="scientific">marine sediment metagenome</name>
    <dbReference type="NCBI Taxonomy" id="412755"/>
    <lineage>
        <taxon>unclassified sequences</taxon>
        <taxon>metagenomes</taxon>
        <taxon>ecological metagenomes</taxon>
    </lineage>
</organism>
<protein>
    <submittedName>
        <fullName evidence="1">Uncharacterized protein</fullName>
    </submittedName>
</protein>
<sequence length="76" mass="8418">MESIETILKTLTVHQHNTLGYATIHALKQASKAQTDCIAEIEAVACGEKQIECDGVYNDSDGLKWIYDRIQALTHA</sequence>
<dbReference type="EMBL" id="LAZR01006797">
    <property type="protein sequence ID" value="KKM89589.1"/>
    <property type="molecule type" value="Genomic_DNA"/>
</dbReference>
<evidence type="ECO:0000313" key="1">
    <source>
        <dbReference type="EMBL" id="KKM89589.1"/>
    </source>
</evidence>
<gene>
    <name evidence="1" type="ORF">LCGC14_1247250</name>
</gene>
<comment type="caution">
    <text evidence="1">The sequence shown here is derived from an EMBL/GenBank/DDBJ whole genome shotgun (WGS) entry which is preliminary data.</text>
</comment>
<accession>A0A0F9L462</accession>
<name>A0A0F9L462_9ZZZZ</name>
<reference evidence="1" key="1">
    <citation type="journal article" date="2015" name="Nature">
        <title>Complex archaea that bridge the gap between prokaryotes and eukaryotes.</title>
        <authorList>
            <person name="Spang A."/>
            <person name="Saw J.H."/>
            <person name="Jorgensen S.L."/>
            <person name="Zaremba-Niedzwiedzka K."/>
            <person name="Martijn J."/>
            <person name="Lind A.E."/>
            <person name="van Eijk R."/>
            <person name="Schleper C."/>
            <person name="Guy L."/>
            <person name="Ettema T.J."/>
        </authorList>
    </citation>
    <scope>NUCLEOTIDE SEQUENCE</scope>
</reference>
<dbReference type="AlphaFoldDB" id="A0A0F9L462"/>